<reference evidence="1" key="1">
    <citation type="journal article" date="2021" name="Proc. Natl. Acad. Sci. U.S.A.">
        <title>A Catalog of Tens of Thousands of Viruses from Human Metagenomes Reveals Hidden Associations with Chronic Diseases.</title>
        <authorList>
            <person name="Tisza M.J."/>
            <person name="Buck C.B."/>
        </authorList>
    </citation>
    <scope>NUCLEOTIDE SEQUENCE</scope>
    <source>
        <strain evidence="1">CtBLh2</strain>
    </source>
</reference>
<protein>
    <submittedName>
        <fullName evidence="1">Uncharacterized protein</fullName>
    </submittedName>
</protein>
<dbReference type="EMBL" id="BK032514">
    <property type="protein sequence ID" value="DAF45554.1"/>
    <property type="molecule type" value="Genomic_DNA"/>
</dbReference>
<sequence>MWKYWSIFEPGNQRLNQRLSQRLKRKCVSRLCICDKPTRRPF</sequence>
<evidence type="ECO:0000313" key="1">
    <source>
        <dbReference type="EMBL" id="DAF45554.1"/>
    </source>
</evidence>
<organism evidence="1">
    <name type="scientific">Siphoviridae sp. ctBLh2</name>
    <dbReference type="NCBI Taxonomy" id="2827803"/>
    <lineage>
        <taxon>Viruses</taxon>
        <taxon>Duplodnaviria</taxon>
        <taxon>Heunggongvirae</taxon>
        <taxon>Uroviricota</taxon>
        <taxon>Caudoviricetes</taxon>
    </lineage>
</organism>
<name>A0A8S5S4A6_9CAUD</name>
<accession>A0A8S5S4A6</accession>
<proteinExistence type="predicted"/>